<keyword evidence="3" id="KW-0804">Transcription</keyword>
<dbReference type="Gene3D" id="1.10.260.40">
    <property type="entry name" value="lambda repressor-like DNA-binding domains"/>
    <property type="match status" value="1"/>
</dbReference>
<dbReference type="SUPFAM" id="SSF47413">
    <property type="entry name" value="lambda repressor-like DNA-binding domains"/>
    <property type="match status" value="1"/>
</dbReference>
<dbReference type="CDD" id="cd06267">
    <property type="entry name" value="PBP1_LacI_sugar_binding-like"/>
    <property type="match status" value="1"/>
</dbReference>
<evidence type="ECO:0000313" key="5">
    <source>
        <dbReference type="EMBL" id="GEB48086.1"/>
    </source>
</evidence>
<accession>A0A4Y3QRR7</accession>
<protein>
    <submittedName>
        <fullName evidence="5">LacI family transcriptional regulator</fullName>
    </submittedName>
</protein>
<dbReference type="RefSeq" id="WP_086816683.1">
    <property type="nucleotide sequence ID" value="NZ_BJMM01000002.1"/>
</dbReference>
<dbReference type="Pfam" id="PF13377">
    <property type="entry name" value="Peripla_BP_3"/>
    <property type="match status" value="1"/>
</dbReference>
<comment type="caution">
    <text evidence="5">The sequence shown here is derived from an EMBL/GenBank/DDBJ whole genome shotgun (WGS) entry which is preliminary data.</text>
</comment>
<dbReference type="InterPro" id="IPR028082">
    <property type="entry name" value="Peripla_BP_I"/>
</dbReference>
<dbReference type="SUPFAM" id="SSF53822">
    <property type="entry name" value="Periplasmic binding protein-like I"/>
    <property type="match status" value="1"/>
</dbReference>
<dbReference type="InterPro" id="IPR010982">
    <property type="entry name" value="Lambda_DNA-bd_dom_sf"/>
</dbReference>
<evidence type="ECO:0000313" key="6">
    <source>
        <dbReference type="Proteomes" id="UP000319210"/>
    </source>
</evidence>
<dbReference type="PANTHER" id="PTHR30146">
    <property type="entry name" value="LACI-RELATED TRANSCRIPTIONAL REPRESSOR"/>
    <property type="match status" value="1"/>
</dbReference>
<evidence type="ECO:0000256" key="1">
    <source>
        <dbReference type="ARBA" id="ARBA00023015"/>
    </source>
</evidence>
<proteinExistence type="predicted"/>
<name>A0A4Y3QRR7_STRCI</name>
<reference evidence="5 6" key="1">
    <citation type="submission" date="2019-06" db="EMBL/GenBank/DDBJ databases">
        <title>Whole genome shotgun sequence of Streptomyces cacaoi subsp. cacaoi NBRC 12748.</title>
        <authorList>
            <person name="Hosoyama A."/>
            <person name="Uohara A."/>
            <person name="Ohji S."/>
            <person name="Ichikawa N."/>
        </authorList>
    </citation>
    <scope>NUCLEOTIDE SEQUENCE [LARGE SCALE GENOMIC DNA]</scope>
    <source>
        <strain evidence="5 6">NBRC 12748</strain>
    </source>
</reference>
<dbReference type="GO" id="GO:0003700">
    <property type="term" value="F:DNA-binding transcription factor activity"/>
    <property type="evidence" value="ECO:0007669"/>
    <property type="project" value="TreeGrafter"/>
</dbReference>
<dbReference type="GO" id="GO:0000976">
    <property type="term" value="F:transcription cis-regulatory region binding"/>
    <property type="evidence" value="ECO:0007669"/>
    <property type="project" value="TreeGrafter"/>
</dbReference>
<evidence type="ECO:0000259" key="4">
    <source>
        <dbReference type="PROSITE" id="PS50932"/>
    </source>
</evidence>
<dbReference type="PROSITE" id="PS00356">
    <property type="entry name" value="HTH_LACI_1"/>
    <property type="match status" value="1"/>
</dbReference>
<dbReference type="InterPro" id="IPR000843">
    <property type="entry name" value="HTH_LacI"/>
</dbReference>
<keyword evidence="1" id="KW-0805">Transcription regulation</keyword>
<dbReference type="CDD" id="cd01392">
    <property type="entry name" value="HTH_LacI"/>
    <property type="match status" value="1"/>
</dbReference>
<gene>
    <name evidence="5" type="ORF">SCA03_06370</name>
</gene>
<dbReference type="Gene3D" id="3.40.50.2300">
    <property type="match status" value="2"/>
</dbReference>
<dbReference type="SMART" id="SM00354">
    <property type="entry name" value="HTH_LACI"/>
    <property type="match status" value="1"/>
</dbReference>
<feature type="domain" description="HTH lacI-type" evidence="4">
    <location>
        <begin position="2"/>
        <end position="56"/>
    </location>
</feature>
<dbReference type="EMBL" id="BJMM01000002">
    <property type="protein sequence ID" value="GEB48086.1"/>
    <property type="molecule type" value="Genomic_DNA"/>
</dbReference>
<dbReference type="PROSITE" id="PS50932">
    <property type="entry name" value="HTH_LACI_2"/>
    <property type="match status" value="1"/>
</dbReference>
<evidence type="ECO:0000256" key="3">
    <source>
        <dbReference type="ARBA" id="ARBA00023163"/>
    </source>
</evidence>
<organism evidence="5 6">
    <name type="scientific">Streptomyces cacaoi</name>
    <dbReference type="NCBI Taxonomy" id="1898"/>
    <lineage>
        <taxon>Bacteria</taxon>
        <taxon>Bacillati</taxon>
        <taxon>Actinomycetota</taxon>
        <taxon>Actinomycetes</taxon>
        <taxon>Kitasatosporales</taxon>
        <taxon>Streptomycetaceae</taxon>
        <taxon>Streptomyces</taxon>
    </lineage>
</organism>
<evidence type="ECO:0000256" key="2">
    <source>
        <dbReference type="ARBA" id="ARBA00023125"/>
    </source>
</evidence>
<dbReference type="Pfam" id="PF00356">
    <property type="entry name" value="LacI"/>
    <property type="match status" value="1"/>
</dbReference>
<keyword evidence="6" id="KW-1185">Reference proteome</keyword>
<dbReference type="Proteomes" id="UP000319210">
    <property type="component" value="Unassembled WGS sequence"/>
</dbReference>
<sequence length="327" mass="33864">MATLADVAREAGVSKATASRAMMRPDMVAAPTLARVRSAAERLGFHPNRAARALTTGRTGMVGLIVPTLANPFFSPLVLGAQRAAEETDGHLLIGVSEYDAAREAALAERICEQADGLVMVAPVGSDRELRARARHRPLVLVDRGVGRLPAVVLDTPSGTAELVRHLTGLGHREIAYVSGPRGSWADAARRTAAEEAVGESGGRLHTLGPLPPTYDAGTGAVGELPRRATAVIAYNSYLALGLLHGLAAAGIRVPEDISLAAVDDLTALGATTPPVTALQVPVEEAGALAVSRLVEVGSGTRKTAATRLPTRVQVRASTAPPPSHTN</sequence>
<dbReference type="InterPro" id="IPR046335">
    <property type="entry name" value="LacI/GalR-like_sensor"/>
</dbReference>
<dbReference type="OrthoDB" id="3258243at2"/>
<dbReference type="AlphaFoldDB" id="A0A4Y3QRR7"/>
<dbReference type="PANTHER" id="PTHR30146:SF109">
    <property type="entry name" value="HTH-TYPE TRANSCRIPTIONAL REGULATOR GALS"/>
    <property type="match status" value="1"/>
</dbReference>
<keyword evidence="2" id="KW-0238">DNA-binding</keyword>